<dbReference type="AlphaFoldDB" id="A0A938WTF1"/>
<dbReference type="InterPro" id="IPR022686">
    <property type="entry name" value="G2P_N"/>
</dbReference>
<dbReference type="Pfam" id="PF05144">
    <property type="entry name" value="Phage_CRI"/>
    <property type="match status" value="1"/>
</dbReference>
<evidence type="ECO:0000313" key="2">
    <source>
        <dbReference type="EMBL" id="MBM6672900.1"/>
    </source>
</evidence>
<feature type="domain" description="Replication-associated protein G2P N-terminal" evidence="1">
    <location>
        <begin position="19"/>
        <end position="193"/>
    </location>
</feature>
<keyword evidence="3" id="KW-1185">Reference proteome</keyword>
<gene>
    <name evidence="2" type="ORF">H6A34_03290</name>
</gene>
<comment type="caution">
    <text evidence="2">The sequence shown here is derived from an EMBL/GenBank/DDBJ whole genome shotgun (WGS) entry which is preliminary data.</text>
</comment>
<name>A0A938WTF1_9BACT</name>
<accession>A0A938WTF1</accession>
<reference evidence="2" key="2">
    <citation type="journal article" date="2021" name="Sci. Rep.">
        <title>The distribution of antibiotic resistance genes in chicken gut microbiota commensals.</title>
        <authorList>
            <person name="Juricova H."/>
            <person name="Matiasovicova J."/>
            <person name="Kubasova T."/>
            <person name="Cejkova D."/>
            <person name="Rychlik I."/>
        </authorList>
    </citation>
    <scope>NUCLEOTIDE SEQUENCE</scope>
    <source>
        <strain evidence="2">An824</strain>
    </source>
</reference>
<reference evidence="2" key="1">
    <citation type="submission" date="2020-08" db="EMBL/GenBank/DDBJ databases">
        <authorList>
            <person name="Cejkova D."/>
            <person name="Kubasova T."/>
            <person name="Jahodarova E."/>
            <person name="Rychlik I."/>
        </authorList>
    </citation>
    <scope>NUCLEOTIDE SEQUENCE</scope>
    <source>
        <strain evidence="2">An824</strain>
    </source>
</reference>
<dbReference type="RefSeq" id="WP_205103445.1">
    <property type="nucleotide sequence ID" value="NZ_JACJJG010000008.1"/>
</dbReference>
<proteinExistence type="predicted"/>
<protein>
    <recommendedName>
        <fullName evidence="1">Replication-associated protein G2P N-terminal domain-containing protein</fullName>
    </recommendedName>
</protein>
<evidence type="ECO:0000259" key="1">
    <source>
        <dbReference type="Pfam" id="PF05144"/>
    </source>
</evidence>
<dbReference type="Proteomes" id="UP000706891">
    <property type="component" value="Unassembled WGS sequence"/>
</dbReference>
<evidence type="ECO:0000313" key="3">
    <source>
        <dbReference type="Proteomes" id="UP000706891"/>
    </source>
</evidence>
<dbReference type="EMBL" id="JACJJG010000008">
    <property type="protein sequence ID" value="MBM6672900.1"/>
    <property type="molecule type" value="Genomic_DNA"/>
</dbReference>
<dbReference type="GO" id="GO:0006260">
    <property type="term" value="P:DNA replication"/>
    <property type="evidence" value="ECO:0007669"/>
    <property type="project" value="InterPro"/>
</dbReference>
<sequence>MIDRIKIYIENVEFDEVEKRLHLLAYGESWDKSWVYSSQIKNLKVFYKNKRLELSGSLHKYVKGNNFSMFTYKEAKDALCELSDYIGIPLKQFIVTSIELGINIQLDKDVAHYLNIIHSYKSHPFILMSPLKGTSKFKGCKCVFSEYVIKFYDKTFEAQKSHISKKERAEIPNNLLRYEIKLSRKQLKSLGFTNVTGQNLLSPLHYTRFKRLLKRVFDKIIFDNTLDYTGCLEDDMKRHIFAVSDKYGYYLQCLKFYFGEAEYRKEKRRTNELLKRMSLLPKGGLETELKSKFETAISKI</sequence>
<organism evidence="2 3">
    <name type="scientific">Marseilla massiliensis</name>
    <dbReference type="NCBI Taxonomy" id="1841864"/>
    <lineage>
        <taxon>Bacteria</taxon>
        <taxon>Pseudomonadati</taxon>
        <taxon>Bacteroidota</taxon>
        <taxon>Bacteroidia</taxon>
        <taxon>Bacteroidales</taxon>
        <taxon>Prevotellaceae</taxon>
        <taxon>Marseilla</taxon>
    </lineage>
</organism>